<dbReference type="SUPFAM" id="SSF89095">
    <property type="entry name" value="GatB/YqeY motif"/>
    <property type="match status" value="1"/>
</dbReference>
<dbReference type="NCBIfam" id="NF004014">
    <property type="entry name" value="PRK05477.1-4"/>
    <property type="match status" value="1"/>
</dbReference>
<dbReference type="PANTHER" id="PTHR11659:SF0">
    <property type="entry name" value="GLUTAMYL-TRNA(GLN) AMIDOTRANSFERASE SUBUNIT B, MITOCHONDRIAL"/>
    <property type="match status" value="1"/>
</dbReference>
<keyword evidence="13" id="KW-0808">Transferase</keyword>
<name>A0A251ZVX4_9PROT</name>
<dbReference type="InterPro" id="IPR023168">
    <property type="entry name" value="GatB_Yqey_C_2"/>
</dbReference>
<keyword evidence="14" id="KW-1185">Reference proteome</keyword>
<sequence length="483" mass="53677">MSYVIEGSTGPWEVVIGLEVHAQVISKAKLFSGASAHFGADPNMHVSLVDAAFPGMLPVLNRECVDQAIRTGLGLNAKINLMSRFDRKNYFYADLPQGYQISQFEFPIVGEGTIEIELDDGSVKNIGITRLHLEQDAGKSIHDLAPKETCVDLNRSGVALMEIVSEPDMRSPEEAGAYLRKIRAIVRYLGTCDGNMEEGSMRADVNVSVRKAGEEYRTRCELKNINSIRYVMQAIEIEAKRHVEIYENGGEVDQETRLFDVARGETRTMRSKENAHDYRYFPDPDLLPLIVEQSHVDHLKSTLAELPDDKRNRFQSEYGLPRYDANVLVAEQDIANFFEKVAKGRDGRMASNWVTGELFAVLNKKGLTIHESPVSAEALGGLLDLIADNTINGKIAKEVLEDMVETGDMPADIVERKGLKQVTDTGAIEKVIAEILVANPDKVEQYKSGKDKLFGFFVGQVMKVMQGKANPAIVNELLKKQLS</sequence>
<evidence type="ECO:0000256" key="7">
    <source>
        <dbReference type="ARBA" id="ARBA00022917"/>
    </source>
</evidence>
<evidence type="ECO:0000256" key="8">
    <source>
        <dbReference type="ARBA" id="ARBA00024799"/>
    </source>
</evidence>
<dbReference type="GO" id="GO:0006412">
    <property type="term" value="P:translation"/>
    <property type="evidence" value="ECO:0007669"/>
    <property type="project" value="UniProtKB-UniRule"/>
</dbReference>
<proteinExistence type="inferred from homology"/>
<dbReference type="Gene3D" id="1.10.10.410">
    <property type="match status" value="1"/>
</dbReference>
<dbReference type="SMART" id="SM00845">
    <property type="entry name" value="GatB_Yqey"/>
    <property type="match status" value="1"/>
</dbReference>
<evidence type="ECO:0000256" key="3">
    <source>
        <dbReference type="ARBA" id="ARBA00016923"/>
    </source>
</evidence>
<evidence type="ECO:0000256" key="2">
    <source>
        <dbReference type="ARBA" id="ARBA00011123"/>
    </source>
</evidence>
<reference evidence="14" key="1">
    <citation type="submission" date="2014-06" db="EMBL/GenBank/DDBJ databases">
        <authorList>
            <person name="Winans N.J."/>
            <person name="Newell P.D."/>
            <person name="Douglas A.E."/>
        </authorList>
    </citation>
    <scope>NUCLEOTIDE SEQUENCE [LARGE SCALE GENOMIC DNA]</scope>
    <source>
        <strain evidence="14">DmL_052</strain>
    </source>
</reference>
<dbReference type="SUPFAM" id="SSF55931">
    <property type="entry name" value="Glutamine synthetase/guanido kinase"/>
    <property type="match status" value="1"/>
</dbReference>
<evidence type="ECO:0000313" key="13">
    <source>
        <dbReference type="EMBL" id="OUI78818.1"/>
    </source>
</evidence>
<keyword evidence="5 11" id="KW-0547">Nucleotide-binding</keyword>
<evidence type="ECO:0000256" key="10">
    <source>
        <dbReference type="ARBA" id="ARBA00047913"/>
    </source>
</evidence>
<dbReference type="AlphaFoldDB" id="A0A251ZVX4"/>
<protein>
    <recommendedName>
        <fullName evidence="3 11">Aspartyl/glutamyl-tRNA(Asn/Gln) amidotransferase subunit B</fullName>
        <shortName evidence="11">Asp/Glu-ADT subunit B</shortName>
        <ecNumber evidence="11">6.3.5.-</ecNumber>
    </recommendedName>
</protein>
<dbReference type="InterPro" id="IPR018027">
    <property type="entry name" value="Asn/Gln_amidotransferase"/>
</dbReference>
<dbReference type="FunFam" id="1.10.150.380:FF:000001">
    <property type="entry name" value="Aspartyl/glutamyl-tRNA(Asn/Gln) amidotransferase subunit B"/>
    <property type="match status" value="1"/>
</dbReference>
<keyword evidence="4 11" id="KW-0436">Ligase</keyword>
<comment type="subunit">
    <text evidence="2 11">Heterotrimer of A, B and C subunits.</text>
</comment>
<feature type="domain" description="Asn/Gln amidotransferase" evidence="12">
    <location>
        <begin position="336"/>
        <end position="482"/>
    </location>
</feature>
<dbReference type="NCBIfam" id="NF004015">
    <property type="entry name" value="PRK05477.1-5"/>
    <property type="match status" value="1"/>
</dbReference>
<dbReference type="GO" id="GO:0005524">
    <property type="term" value="F:ATP binding"/>
    <property type="evidence" value="ECO:0007669"/>
    <property type="project" value="UniProtKB-KW"/>
</dbReference>
<comment type="caution">
    <text evidence="13">The sequence shown here is derived from an EMBL/GenBank/DDBJ whole genome shotgun (WGS) entry which is preliminary data.</text>
</comment>
<dbReference type="Proteomes" id="UP000194946">
    <property type="component" value="Unassembled WGS sequence"/>
</dbReference>
<dbReference type="RefSeq" id="WP_086631961.1">
    <property type="nucleotide sequence ID" value="NZ_JOPB01000003.1"/>
</dbReference>
<evidence type="ECO:0000256" key="1">
    <source>
        <dbReference type="ARBA" id="ARBA00005306"/>
    </source>
</evidence>
<evidence type="ECO:0000259" key="12">
    <source>
        <dbReference type="SMART" id="SM00845"/>
    </source>
</evidence>
<dbReference type="PANTHER" id="PTHR11659">
    <property type="entry name" value="GLUTAMYL-TRNA GLN AMIDOTRANSFERASE SUBUNIT B MITOCHONDRIAL AND PROKARYOTIC PET112-RELATED"/>
    <property type="match status" value="1"/>
</dbReference>
<dbReference type="NCBIfam" id="NF004012">
    <property type="entry name" value="PRK05477.1-2"/>
    <property type="match status" value="1"/>
</dbReference>
<evidence type="ECO:0000256" key="5">
    <source>
        <dbReference type="ARBA" id="ARBA00022741"/>
    </source>
</evidence>
<dbReference type="PROSITE" id="PS01234">
    <property type="entry name" value="GATB"/>
    <property type="match status" value="1"/>
</dbReference>
<evidence type="ECO:0000256" key="6">
    <source>
        <dbReference type="ARBA" id="ARBA00022840"/>
    </source>
</evidence>
<dbReference type="InterPro" id="IPR042114">
    <property type="entry name" value="GatB_C_1"/>
</dbReference>
<dbReference type="NCBIfam" id="TIGR00133">
    <property type="entry name" value="gatB"/>
    <property type="match status" value="1"/>
</dbReference>
<evidence type="ECO:0000256" key="11">
    <source>
        <dbReference type="HAMAP-Rule" id="MF_00121"/>
    </source>
</evidence>
<dbReference type="GO" id="GO:0050566">
    <property type="term" value="F:asparaginyl-tRNA synthase (glutamine-hydrolyzing) activity"/>
    <property type="evidence" value="ECO:0007669"/>
    <property type="project" value="RHEA"/>
</dbReference>
<evidence type="ECO:0000256" key="9">
    <source>
        <dbReference type="ARBA" id="ARBA00047380"/>
    </source>
</evidence>
<evidence type="ECO:0000256" key="4">
    <source>
        <dbReference type="ARBA" id="ARBA00022598"/>
    </source>
</evidence>
<dbReference type="EC" id="6.3.5.-" evidence="11"/>
<dbReference type="InterPro" id="IPR017958">
    <property type="entry name" value="Gln-tRNA_amidoTrfase_suB_CS"/>
</dbReference>
<dbReference type="InterPro" id="IPR003789">
    <property type="entry name" value="Asn/Gln_tRNA_amidoTrase-B-like"/>
</dbReference>
<accession>A0A251ZVX4</accession>
<dbReference type="FunFam" id="1.10.10.410:FF:000001">
    <property type="entry name" value="Aspartyl/glutamyl-tRNA(Asn/Gln) amidotransferase subunit B"/>
    <property type="match status" value="1"/>
</dbReference>
<dbReference type="GO" id="GO:0070681">
    <property type="term" value="P:glutaminyl-tRNAGln biosynthesis via transamidation"/>
    <property type="evidence" value="ECO:0007669"/>
    <property type="project" value="TreeGrafter"/>
</dbReference>
<comment type="catalytic activity">
    <reaction evidence="9 11">
        <text>L-aspartyl-tRNA(Asn) + L-glutamine + ATP + H2O = L-asparaginyl-tRNA(Asn) + L-glutamate + ADP + phosphate + 2 H(+)</text>
        <dbReference type="Rhea" id="RHEA:14513"/>
        <dbReference type="Rhea" id="RHEA-COMP:9674"/>
        <dbReference type="Rhea" id="RHEA-COMP:9677"/>
        <dbReference type="ChEBI" id="CHEBI:15377"/>
        <dbReference type="ChEBI" id="CHEBI:15378"/>
        <dbReference type="ChEBI" id="CHEBI:29985"/>
        <dbReference type="ChEBI" id="CHEBI:30616"/>
        <dbReference type="ChEBI" id="CHEBI:43474"/>
        <dbReference type="ChEBI" id="CHEBI:58359"/>
        <dbReference type="ChEBI" id="CHEBI:78515"/>
        <dbReference type="ChEBI" id="CHEBI:78516"/>
        <dbReference type="ChEBI" id="CHEBI:456216"/>
    </reaction>
</comment>
<dbReference type="GO" id="GO:0050567">
    <property type="term" value="F:glutaminyl-tRNA synthase (glutamine-hydrolyzing) activity"/>
    <property type="evidence" value="ECO:0007669"/>
    <property type="project" value="UniProtKB-UniRule"/>
</dbReference>
<dbReference type="Pfam" id="PF02934">
    <property type="entry name" value="GatB_N"/>
    <property type="match status" value="1"/>
</dbReference>
<dbReference type="EMBL" id="JOPB01000003">
    <property type="protein sequence ID" value="OUI78818.1"/>
    <property type="molecule type" value="Genomic_DNA"/>
</dbReference>
<keyword evidence="7 11" id="KW-0648">Protein biosynthesis</keyword>
<dbReference type="Pfam" id="PF02637">
    <property type="entry name" value="GatB_Yqey"/>
    <property type="match status" value="1"/>
</dbReference>
<keyword evidence="6 11" id="KW-0067">ATP-binding</keyword>
<dbReference type="InterPro" id="IPR014746">
    <property type="entry name" value="Gln_synth/guanido_kin_cat_dom"/>
</dbReference>
<comment type="function">
    <text evidence="8 11">Allows the formation of correctly charged Asn-tRNA(Asn) or Gln-tRNA(Gln) through the transamidation of misacylated Asp-tRNA(Asn) or Glu-tRNA(Gln) in organisms which lack either or both of asparaginyl-tRNA or glutaminyl-tRNA synthetases. The reaction takes place in the presence of glutamine and ATP through an activated phospho-Asp-tRNA(Asn) or phospho-Glu-tRNA(Gln).</text>
</comment>
<comment type="similarity">
    <text evidence="1 11">Belongs to the GatB/GatE family. GatB subfamily.</text>
</comment>
<dbReference type="HAMAP" id="MF_00121">
    <property type="entry name" value="GatB"/>
    <property type="match status" value="1"/>
</dbReference>
<gene>
    <name evidence="11 13" type="primary">gatB</name>
    <name evidence="13" type="ORF">HK18_05260</name>
</gene>
<dbReference type="InterPro" id="IPR004413">
    <property type="entry name" value="GatB"/>
</dbReference>
<dbReference type="InterPro" id="IPR006075">
    <property type="entry name" value="Asn/Gln-tRNA_Trfase_suB/E_cat"/>
</dbReference>
<evidence type="ECO:0000313" key="14">
    <source>
        <dbReference type="Proteomes" id="UP000194946"/>
    </source>
</evidence>
<dbReference type="Gene3D" id="1.10.150.380">
    <property type="entry name" value="GatB domain, N-terminal subdomain"/>
    <property type="match status" value="1"/>
</dbReference>
<comment type="catalytic activity">
    <reaction evidence="10 11">
        <text>L-glutamyl-tRNA(Gln) + L-glutamine + ATP + H2O = L-glutaminyl-tRNA(Gln) + L-glutamate + ADP + phosphate + H(+)</text>
        <dbReference type="Rhea" id="RHEA:17521"/>
        <dbReference type="Rhea" id="RHEA-COMP:9681"/>
        <dbReference type="Rhea" id="RHEA-COMP:9684"/>
        <dbReference type="ChEBI" id="CHEBI:15377"/>
        <dbReference type="ChEBI" id="CHEBI:15378"/>
        <dbReference type="ChEBI" id="CHEBI:29985"/>
        <dbReference type="ChEBI" id="CHEBI:30616"/>
        <dbReference type="ChEBI" id="CHEBI:43474"/>
        <dbReference type="ChEBI" id="CHEBI:58359"/>
        <dbReference type="ChEBI" id="CHEBI:78520"/>
        <dbReference type="ChEBI" id="CHEBI:78521"/>
        <dbReference type="ChEBI" id="CHEBI:456216"/>
    </reaction>
</comment>
<dbReference type="InterPro" id="IPR017959">
    <property type="entry name" value="Asn/Gln-tRNA_amidoTrfase_suB/E"/>
</dbReference>
<dbReference type="GO" id="GO:0016740">
    <property type="term" value="F:transferase activity"/>
    <property type="evidence" value="ECO:0007669"/>
    <property type="project" value="UniProtKB-KW"/>
</dbReference>
<organism evidence="13 14">
    <name type="scientific">Commensalibacter intestini</name>
    <dbReference type="NCBI Taxonomy" id="479936"/>
    <lineage>
        <taxon>Bacteria</taxon>
        <taxon>Pseudomonadati</taxon>
        <taxon>Pseudomonadota</taxon>
        <taxon>Alphaproteobacteria</taxon>
        <taxon>Acetobacterales</taxon>
        <taxon>Acetobacteraceae</taxon>
    </lineage>
</organism>